<dbReference type="AlphaFoldDB" id="A0AAW1PGM1"/>
<protein>
    <submittedName>
        <fullName evidence="2">Uncharacterized protein</fullName>
    </submittedName>
</protein>
<evidence type="ECO:0000313" key="3">
    <source>
        <dbReference type="Proteomes" id="UP001465755"/>
    </source>
</evidence>
<sequence length="176" mass="18542">MSKRDRAGVLAFIQEQQELHSRYSSLLDRLKIELEAAEPAASADCSSLLEACAPDARSLLQQALASWESCTSQQPTAAPQQVNGTPAEAKSLHERLAALGAKPAFGGLMTMPVATPEQRRALSAVDSPAGREVAQARLGKSFSAESSSPEAKTPPSTAPAPPWLAELKSKNLPVSP</sequence>
<gene>
    <name evidence="2" type="ORF">WJX73_009215</name>
</gene>
<accession>A0AAW1PGM1</accession>
<comment type="caution">
    <text evidence="2">The sequence shown here is derived from an EMBL/GenBank/DDBJ whole genome shotgun (WGS) entry which is preliminary data.</text>
</comment>
<reference evidence="2 3" key="1">
    <citation type="journal article" date="2024" name="Nat. Commun.">
        <title>Phylogenomics reveals the evolutionary origins of lichenization in chlorophyte algae.</title>
        <authorList>
            <person name="Puginier C."/>
            <person name="Libourel C."/>
            <person name="Otte J."/>
            <person name="Skaloud P."/>
            <person name="Haon M."/>
            <person name="Grisel S."/>
            <person name="Petersen M."/>
            <person name="Berrin J.G."/>
            <person name="Delaux P.M."/>
            <person name="Dal Grande F."/>
            <person name="Keller J."/>
        </authorList>
    </citation>
    <scope>NUCLEOTIDE SEQUENCE [LARGE SCALE GENOMIC DNA]</scope>
    <source>
        <strain evidence="2 3">SAG 2036</strain>
    </source>
</reference>
<keyword evidence="3" id="KW-1185">Reference proteome</keyword>
<proteinExistence type="predicted"/>
<evidence type="ECO:0000256" key="1">
    <source>
        <dbReference type="SAM" id="MobiDB-lite"/>
    </source>
</evidence>
<feature type="compositionally biased region" description="Low complexity" evidence="1">
    <location>
        <begin position="143"/>
        <end position="155"/>
    </location>
</feature>
<feature type="region of interest" description="Disordered" evidence="1">
    <location>
        <begin position="119"/>
        <end position="176"/>
    </location>
</feature>
<dbReference type="Proteomes" id="UP001465755">
    <property type="component" value="Unassembled WGS sequence"/>
</dbReference>
<dbReference type="EMBL" id="JALJOQ010000032">
    <property type="protein sequence ID" value="KAK9807293.1"/>
    <property type="molecule type" value="Genomic_DNA"/>
</dbReference>
<evidence type="ECO:0000313" key="2">
    <source>
        <dbReference type="EMBL" id="KAK9807293.1"/>
    </source>
</evidence>
<name>A0AAW1PGM1_9CHLO</name>
<organism evidence="2 3">
    <name type="scientific">Symbiochloris irregularis</name>
    <dbReference type="NCBI Taxonomy" id="706552"/>
    <lineage>
        <taxon>Eukaryota</taxon>
        <taxon>Viridiplantae</taxon>
        <taxon>Chlorophyta</taxon>
        <taxon>core chlorophytes</taxon>
        <taxon>Trebouxiophyceae</taxon>
        <taxon>Trebouxiales</taxon>
        <taxon>Trebouxiaceae</taxon>
        <taxon>Symbiochloris</taxon>
    </lineage>
</organism>